<reference evidence="1 2" key="1">
    <citation type="journal article" date="2014" name="Nat. Genet.">
        <title>Genome and transcriptome of the porcine whipworm Trichuris suis.</title>
        <authorList>
            <person name="Jex A.R."/>
            <person name="Nejsum P."/>
            <person name="Schwarz E.M."/>
            <person name="Hu L."/>
            <person name="Young N.D."/>
            <person name="Hall R.S."/>
            <person name="Korhonen P.K."/>
            <person name="Liao S."/>
            <person name="Thamsborg S."/>
            <person name="Xia J."/>
            <person name="Xu P."/>
            <person name="Wang S."/>
            <person name="Scheerlinck J.P."/>
            <person name="Hofmann A."/>
            <person name="Sternberg P.W."/>
            <person name="Wang J."/>
            <person name="Gasser R.B."/>
        </authorList>
    </citation>
    <scope>NUCLEOTIDE SEQUENCE [LARGE SCALE GENOMIC DNA]</scope>
    <source>
        <strain evidence="1">DCEP-RM93M</strain>
    </source>
</reference>
<keyword evidence="2" id="KW-1185">Reference proteome</keyword>
<proteinExistence type="predicted"/>
<name>A0A085LZW7_9BILA</name>
<sequence>MERMECFTIKTDQRSVSFVFNRRHRSKIKIDKVFRGRTELSCLDFDIIHRPGKDNVPPDVLSRVAYGLVVHDGSQLKFLHEGLCRLESLKRPLIKATQPFERLNLDFKGPLPGDSLSIPPLALRRVLYIPLCLPVL</sequence>
<dbReference type="Proteomes" id="UP000030764">
    <property type="component" value="Unassembled WGS sequence"/>
</dbReference>
<evidence type="ECO:0000313" key="2">
    <source>
        <dbReference type="Proteomes" id="UP000030764"/>
    </source>
</evidence>
<evidence type="ECO:0008006" key="3">
    <source>
        <dbReference type="Google" id="ProtNLM"/>
    </source>
</evidence>
<dbReference type="EMBL" id="KL363252">
    <property type="protein sequence ID" value="KFD50513.1"/>
    <property type="molecule type" value="Genomic_DNA"/>
</dbReference>
<protein>
    <recommendedName>
        <fullName evidence="3">Reverse transcriptase RNase H-like domain-containing protein</fullName>
    </recommendedName>
</protein>
<gene>
    <name evidence="1" type="ORF">M513_08581</name>
</gene>
<organism evidence="1 2">
    <name type="scientific">Trichuris suis</name>
    <name type="common">pig whipworm</name>
    <dbReference type="NCBI Taxonomy" id="68888"/>
    <lineage>
        <taxon>Eukaryota</taxon>
        <taxon>Metazoa</taxon>
        <taxon>Ecdysozoa</taxon>
        <taxon>Nematoda</taxon>
        <taxon>Enoplea</taxon>
        <taxon>Dorylaimia</taxon>
        <taxon>Trichinellida</taxon>
        <taxon>Trichuridae</taxon>
        <taxon>Trichuris</taxon>
    </lineage>
</organism>
<accession>A0A085LZW7</accession>
<evidence type="ECO:0000313" key="1">
    <source>
        <dbReference type="EMBL" id="KFD50513.1"/>
    </source>
</evidence>
<dbReference type="AlphaFoldDB" id="A0A085LZW7"/>